<name>A0A3N2RC45_LYSEN</name>
<proteinExistence type="predicted"/>
<accession>A0A3N2RC45</accession>
<protein>
    <submittedName>
        <fullName evidence="2">O-acetyl-ADP-ribose deacetylase</fullName>
    </submittedName>
</protein>
<organism evidence="2 3">
    <name type="scientific">Lysobacter enzymogenes</name>
    <dbReference type="NCBI Taxonomy" id="69"/>
    <lineage>
        <taxon>Bacteria</taxon>
        <taxon>Pseudomonadati</taxon>
        <taxon>Pseudomonadota</taxon>
        <taxon>Gammaproteobacteria</taxon>
        <taxon>Lysobacterales</taxon>
        <taxon>Lysobacteraceae</taxon>
        <taxon>Lysobacter</taxon>
    </lineage>
</organism>
<dbReference type="AlphaFoldDB" id="A0A3N2RC45"/>
<dbReference type="Pfam" id="PF01661">
    <property type="entry name" value="Macro"/>
    <property type="match status" value="1"/>
</dbReference>
<evidence type="ECO:0000313" key="3">
    <source>
        <dbReference type="Proteomes" id="UP000275910"/>
    </source>
</evidence>
<dbReference type="RefSeq" id="WP_123649279.1">
    <property type="nucleotide sequence ID" value="NZ_RCTY01000052.1"/>
</dbReference>
<dbReference type="SUPFAM" id="SSF52949">
    <property type="entry name" value="Macro domain-like"/>
    <property type="match status" value="1"/>
</dbReference>
<dbReference type="PANTHER" id="PTHR11106">
    <property type="entry name" value="GANGLIOSIDE INDUCED DIFFERENTIATION ASSOCIATED PROTEIN 2-RELATED"/>
    <property type="match status" value="1"/>
</dbReference>
<evidence type="ECO:0000259" key="1">
    <source>
        <dbReference type="PROSITE" id="PS51154"/>
    </source>
</evidence>
<evidence type="ECO:0000313" key="2">
    <source>
        <dbReference type="EMBL" id="ROU04987.1"/>
    </source>
</evidence>
<dbReference type="SMART" id="SM00506">
    <property type="entry name" value="A1pp"/>
    <property type="match status" value="1"/>
</dbReference>
<gene>
    <name evidence="2" type="ORF">D9T17_21025</name>
</gene>
<dbReference type="PROSITE" id="PS51154">
    <property type="entry name" value="MACRO"/>
    <property type="match status" value="1"/>
</dbReference>
<dbReference type="EMBL" id="RCTY01000052">
    <property type="protein sequence ID" value="ROU04987.1"/>
    <property type="molecule type" value="Genomic_DNA"/>
</dbReference>
<dbReference type="InterPro" id="IPR002589">
    <property type="entry name" value="Macro_dom"/>
</dbReference>
<dbReference type="NCBIfam" id="NF001664">
    <property type="entry name" value="PRK00431.1-6"/>
    <property type="match status" value="1"/>
</dbReference>
<sequence length="169" mass="17131">MKLRAIRADITTLALDAIVNAANSSLLGGGGVDGAIHRAAGPGLVAECRLLGGCKTGEAKLTGGHRLPAKHVIHTVGPVWRGGDHGEPALLAACYRNSLAIAAARGFATVAFPCISTGIFGYPAEAAARVAVDAVRAHALAAQAPHDVAFCCFGEADLAIYLALLGERA</sequence>
<dbReference type="PANTHER" id="PTHR11106:SF27">
    <property type="entry name" value="MACRO DOMAIN-CONTAINING PROTEIN"/>
    <property type="match status" value="1"/>
</dbReference>
<dbReference type="Proteomes" id="UP000275910">
    <property type="component" value="Unassembled WGS sequence"/>
</dbReference>
<feature type="domain" description="Macro" evidence="1">
    <location>
        <begin position="1"/>
        <end position="169"/>
    </location>
</feature>
<reference evidence="2 3" key="1">
    <citation type="submission" date="2018-10" db="EMBL/GenBank/DDBJ databases">
        <title>The genome of Lysobacter enzymogenes OH11.</title>
        <authorList>
            <person name="Liu F."/>
            <person name="Zhao Y."/>
            <person name="Qian G."/>
            <person name="Chen Y."/>
            <person name="Xu H."/>
        </authorList>
    </citation>
    <scope>NUCLEOTIDE SEQUENCE [LARGE SCALE GENOMIC DNA]</scope>
    <source>
        <strain evidence="2 3">OH11</strain>
    </source>
</reference>
<comment type="caution">
    <text evidence="2">The sequence shown here is derived from an EMBL/GenBank/DDBJ whole genome shotgun (WGS) entry which is preliminary data.</text>
</comment>
<dbReference type="Gene3D" id="3.40.220.10">
    <property type="entry name" value="Leucine Aminopeptidase, subunit E, domain 1"/>
    <property type="match status" value="1"/>
</dbReference>
<dbReference type="CDD" id="cd02908">
    <property type="entry name" value="Macro_OAADPr_deacetylase"/>
    <property type="match status" value="1"/>
</dbReference>
<dbReference type="GO" id="GO:0061463">
    <property type="term" value="F:O-acetyl-ADP-ribose deacetylase activity"/>
    <property type="evidence" value="ECO:0007669"/>
    <property type="project" value="TreeGrafter"/>
</dbReference>
<dbReference type="InterPro" id="IPR043472">
    <property type="entry name" value="Macro_dom-like"/>
</dbReference>